<name>K4CMS3_SOLLC</name>
<dbReference type="HOGENOM" id="CLU_3385715_0_0_1"/>
<organism evidence="1">
    <name type="scientific">Solanum lycopersicum</name>
    <name type="common">Tomato</name>
    <name type="synonym">Lycopersicon esculentum</name>
    <dbReference type="NCBI Taxonomy" id="4081"/>
    <lineage>
        <taxon>Eukaryota</taxon>
        <taxon>Viridiplantae</taxon>
        <taxon>Streptophyta</taxon>
        <taxon>Embryophyta</taxon>
        <taxon>Tracheophyta</taxon>
        <taxon>Spermatophyta</taxon>
        <taxon>Magnoliopsida</taxon>
        <taxon>eudicotyledons</taxon>
        <taxon>Gunneridae</taxon>
        <taxon>Pentapetalae</taxon>
        <taxon>asterids</taxon>
        <taxon>lamiids</taxon>
        <taxon>Solanales</taxon>
        <taxon>Solanaceae</taxon>
        <taxon>Solanoideae</taxon>
        <taxon>Solaneae</taxon>
        <taxon>Solanum</taxon>
        <taxon>Solanum subgen. Lycopersicon</taxon>
    </lineage>
</organism>
<accession>K4CMS3</accession>
<dbReference type="AlphaFoldDB" id="K4CMS3"/>
<proteinExistence type="predicted"/>
<dbReference type="Gramene" id="Solyc08g075560.1.1">
    <property type="protein sequence ID" value="Solyc08g075560.1.1"/>
    <property type="gene ID" value="Solyc08g075560.1"/>
</dbReference>
<sequence>MKSQGLDQAISRNIFIIRVDIHFRTDVLTPSVI</sequence>
<evidence type="ECO:0000313" key="1">
    <source>
        <dbReference type="EnsemblPlants" id="Solyc08g075560.1.1"/>
    </source>
</evidence>
<dbReference type="Proteomes" id="UP000004994">
    <property type="component" value="Chromosome 8"/>
</dbReference>
<protein>
    <submittedName>
        <fullName evidence="1">Uncharacterized protein</fullName>
    </submittedName>
</protein>
<keyword evidence="2" id="KW-1185">Reference proteome</keyword>
<reference evidence="1" key="1">
    <citation type="journal article" date="2012" name="Nature">
        <title>The tomato genome sequence provides insights into fleshy fruit evolution.</title>
        <authorList>
            <consortium name="Tomato Genome Consortium"/>
        </authorList>
    </citation>
    <scope>NUCLEOTIDE SEQUENCE [LARGE SCALE GENOMIC DNA]</scope>
    <source>
        <strain evidence="1">cv. Heinz 1706</strain>
    </source>
</reference>
<reference evidence="1" key="2">
    <citation type="submission" date="2015-06" db="UniProtKB">
        <authorList>
            <consortium name="EnsemblPlants"/>
        </authorList>
    </citation>
    <scope>IDENTIFICATION</scope>
    <source>
        <strain evidence="1">cv. Heinz 1706</strain>
    </source>
</reference>
<dbReference type="PaxDb" id="4081-Solyc08g075560.1.1"/>
<dbReference type="InParanoid" id="K4CMS3"/>
<dbReference type="EnsemblPlants" id="Solyc08g075560.1.1">
    <property type="protein sequence ID" value="Solyc08g075560.1.1"/>
    <property type="gene ID" value="Solyc08g075560.1"/>
</dbReference>
<evidence type="ECO:0000313" key="2">
    <source>
        <dbReference type="Proteomes" id="UP000004994"/>
    </source>
</evidence>